<dbReference type="Pfam" id="PF12698">
    <property type="entry name" value="ABC2_membrane_3"/>
    <property type="match status" value="1"/>
</dbReference>
<accession>A0A6N8J4M8</accession>
<dbReference type="OrthoDB" id="9808686at2"/>
<protein>
    <submittedName>
        <fullName evidence="10">ABC transporter permease</fullName>
    </submittedName>
</protein>
<evidence type="ECO:0000256" key="7">
    <source>
        <dbReference type="ARBA" id="ARBA00023136"/>
    </source>
</evidence>
<evidence type="ECO:0000256" key="4">
    <source>
        <dbReference type="ARBA" id="ARBA00022475"/>
    </source>
</evidence>
<comment type="caution">
    <text evidence="10">The sequence shown here is derived from an EMBL/GenBank/DDBJ whole genome shotgun (WGS) entry which is preliminary data.</text>
</comment>
<evidence type="ECO:0000256" key="6">
    <source>
        <dbReference type="ARBA" id="ARBA00022989"/>
    </source>
</evidence>
<feature type="transmembrane region" description="Helical" evidence="8">
    <location>
        <begin position="175"/>
        <end position="199"/>
    </location>
</feature>
<dbReference type="Proteomes" id="UP000468388">
    <property type="component" value="Unassembled WGS sequence"/>
</dbReference>
<evidence type="ECO:0000256" key="5">
    <source>
        <dbReference type="ARBA" id="ARBA00022692"/>
    </source>
</evidence>
<dbReference type="InterPro" id="IPR051449">
    <property type="entry name" value="ABC-2_transporter_component"/>
</dbReference>
<keyword evidence="4" id="KW-1003">Cell membrane</keyword>
<dbReference type="InterPro" id="IPR013525">
    <property type="entry name" value="ABC2_TM"/>
</dbReference>
<evidence type="ECO:0000256" key="8">
    <source>
        <dbReference type="SAM" id="Phobius"/>
    </source>
</evidence>
<feature type="transmembrane region" description="Helical" evidence="8">
    <location>
        <begin position="21"/>
        <end position="40"/>
    </location>
</feature>
<dbReference type="GO" id="GO:0005886">
    <property type="term" value="C:plasma membrane"/>
    <property type="evidence" value="ECO:0007669"/>
    <property type="project" value="UniProtKB-SubCell"/>
</dbReference>
<reference evidence="10 11" key="1">
    <citation type="submission" date="2019-12" db="EMBL/GenBank/DDBJ databases">
        <title>The draft genomic sequence of strain Chitinophaga oryziterrae JCM 16595.</title>
        <authorList>
            <person name="Zhang X."/>
        </authorList>
    </citation>
    <scope>NUCLEOTIDE SEQUENCE [LARGE SCALE GENOMIC DNA]</scope>
    <source>
        <strain evidence="10 11">JCM 16595</strain>
    </source>
</reference>
<comment type="similarity">
    <text evidence="2">Belongs to the ABC-2 integral membrane protein family.</text>
</comment>
<dbReference type="EMBL" id="WRXO01000001">
    <property type="protein sequence ID" value="MVT40177.1"/>
    <property type="molecule type" value="Genomic_DNA"/>
</dbReference>
<name>A0A6N8J4M8_9BACT</name>
<feature type="transmembrane region" description="Helical" evidence="8">
    <location>
        <begin position="226"/>
        <end position="250"/>
    </location>
</feature>
<gene>
    <name evidence="10" type="ORF">GO495_06255</name>
</gene>
<feature type="transmembrane region" description="Helical" evidence="8">
    <location>
        <begin position="345"/>
        <end position="363"/>
    </location>
</feature>
<keyword evidence="3" id="KW-0813">Transport</keyword>
<sequence>MRTLRFLLEKEFKQIFRDKGLLPVIFIMPVIQLLIMPLAANFDVKNINLAVIDHDHSGYSQQLLAKIGSSGYFRITANTASFPEAMKQIESEEADIIIEIPANFEEQLIKEGAGPVYLAADAINGTKAGLGSSYLNTILADFNSEIRMKLLPQQANTGIDIRSSDWFNPYLNYRIYMVPGILVILVTMVCGFVAALNIVREKEVGTIEQINVTPVKKWEFIMGKMIPFWIIGMIDFTIGLLIARLVYGIIPVGNLFLLYGFLSVYLVAMLGFGLLISTYSDTQLQAMFVAFFFIIIFILMSGLFISVDNMPVWGKVIARLSPVTYFIDVMRMIVLKGSGFNDIKIPLLIEIVFAIILNGWAILNYRKTA</sequence>
<evidence type="ECO:0000259" key="9">
    <source>
        <dbReference type="PROSITE" id="PS51012"/>
    </source>
</evidence>
<dbReference type="RefSeq" id="WP_157298803.1">
    <property type="nucleotide sequence ID" value="NZ_BAAAZB010000005.1"/>
</dbReference>
<evidence type="ECO:0000256" key="2">
    <source>
        <dbReference type="ARBA" id="ARBA00007783"/>
    </source>
</evidence>
<dbReference type="Gene3D" id="3.40.1710.10">
    <property type="entry name" value="abc type-2 transporter like domain"/>
    <property type="match status" value="1"/>
</dbReference>
<dbReference type="PROSITE" id="PS51012">
    <property type="entry name" value="ABC_TM2"/>
    <property type="match status" value="1"/>
</dbReference>
<keyword evidence="11" id="KW-1185">Reference proteome</keyword>
<dbReference type="PANTHER" id="PTHR30294:SF29">
    <property type="entry name" value="MULTIDRUG ABC TRANSPORTER PERMEASE YBHS-RELATED"/>
    <property type="match status" value="1"/>
</dbReference>
<feature type="transmembrane region" description="Helical" evidence="8">
    <location>
        <begin position="288"/>
        <end position="307"/>
    </location>
</feature>
<feature type="transmembrane region" description="Helical" evidence="8">
    <location>
        <begin position="256"/>
        <end position="276"/>
    </location>
</feature>
<proteinExistence type="inferred from homology"/>
<dbReference type="GO" id="GO:0140359">
    <property type="term" value="F:ABC-type transporter activity"/>
    <property type="evidence" value="ECO:0007669"/>
    <property type="project" value="InterPro"/>
</dbReference>
<dbReference type="AlphaFoldDB" id="A0A6N8J4M8"/>
<organism evidence="10 11">
    <name type="scientific">Chitinophaga oryziterrae</name>
    <dbReference type="NCBI Taxonomy" id="1031224"/>
    <lineage>
        <taxon>Bacteria</taxon>
        <taxon>Pseudomonadati</taxon>
        <taxon>Bacteroidota</taxon>
        <taxon>Chitinophagia</taxon>
        <taxon>Chitinophagales</taxon>
        <taxon>Chitinophagaceae</taxon>
        <taxon>Chitinophaga</taxon>
    </lineage>
</organism>
<evidence type="ECO:0000313" key="10">
    <source>
        <dbReference type="EMBL" id="MVT40177.1"/>
    </source>
</evidence>
<evidence type="ECO:0000256" key="3">
    <source>
        <dbReference type="ARBA" id="ARBA00022448"/>
    </source>
</evidence>
<keyword evidence="5 8" id="KW-0812">Transmembrane</keyword>
<keyword evidence="7 8" id="KW-0472">Membrane</keyword>
<dbReference type="PANTHER" id="PTHR30294">
    <property type="entry name" value="MEMBRANE COMPONENT OF ABC TRANSPORTER YHHJ-RELATED"/>
    <property type="match status" value="1"/>
</dbReference>
<comment type="subcellular location">
    <subcellularLocation>
        <location evidence="1">Cell membrane</location>
        <topology evidence="1">Multi-pass membrane protein</topology>
    </subcellularLocation>
</comment>
<evidence type="ECO:0000313" key="11">
    <source>
        <dbReference type="Proteomes" id="UP000468388"/>
    </source>
</evidence>
<feature type="domain" description="ABC transmembrane type-2" evidence="9">
    <location>
        <begin position="135"/>
        <end position="368"/>
    </location>
</feature>
<dbReference type="InterPro" id="IPR047817">
    <property type="entry name" value="ABC2_TM_bact-type"/>
</dbReference>
<keyword evidence="6 8" id="KW-1133">Transmembrane helix</keyword>
<evidence type="ECO:0000256" key="1">
    <source>
        <dbReference type="ARBA" id="ARBA00004651"/>
    </source>
</evidence>